<feature type="binding site" evidence="16">
    <location>
        <position position="134"/>
    </location>
    <ligand>
        <name>ATP</name>
        <dbReference type="ChEBI" id="CHEBI:30616"/>
    </ligand>
</feature>
<dbReference type="GO" id="GO:0005524">
    <property type="term" value="F:ATP binding"/>
    <property type="evidence" value="ECO:0007669"/>
    <property type="project" value="UniProtKB-UniRule"/>
</dbReference>
<evidence type="ECO:0000256" key="9">
    <source>
        <dbReference type="ARBA" id="ARBA00022741"/>
    </source>
</evidence>
<dbReference type="OrthoDB" id="9804707at2"/>
<dbReference type="UniPathway" id="UPA00241">
    <property type="reaction ID" value="UER00352"/>
</dbReference>
<keyword evidence="12 16" id="KW-0630">Potassium</keyword>
<comment type="function">
    <text evidence="16">Catalyzes the phosphorylation of pantothenate (Pan), the first step in CoA biosynthesis.</text>
</comment>
<evidence type="ECO:0000256" key="5">
    <source>
        <dbReference type="ARBA" id="ARBA00011738"/>
    </source>
</evidence>
<dbReference type="GO" id="GO:0004594">
    <property type="term" value="F:pantothenate kinase activity"/>
    <property type="evidence" value="ECO:0007669"/>
    <property type="project" value="UniProtKB-UniRule"/>
</dbReference>
<comment type="subcellular location">
    <subcellularLocation>
        <location evidence="3 16">Cytoplasm</location>
    </subcellularLocation>
</comment>
<feature type="binding site" evidence="16">
    <location>
        <position position="131"/>
    </location>
    <ligand>
        <name>K(+)</name>
        <dbReference type="ChEBI" id="CHEBI:29103"/>
    </ligand>
</feature>
<feature type="binding site" evidence="16">
    <location>
        <position position="186"/>
    </location>
    <ligand>
        <name>substrate</name>
    </ligand>
</feature>
<dbReference type="NCBIfam" id="TIGR00671">
    <property type="entry name" value="baf"/>
    <property type="match status" value="1"/>
</dbReference>
<dbReference type="EC" id="2.7.1.33" evidence="6 16"/>
<gene>
    <name evidence="16" type="primary">coaX</name>
    <name evidence="17" type="ORF">EL17_11290</name>
</gene>
<dbReference type="GO" id="GO:0046872">
    <property type="term" value="F:metal ion binding"/>
    <property type="evidence" value="ECO:0007669"/>
    <property type="project" value="UniProtKB-KW"/>
</dbReference>
<feature type="binding site" evidence="16">
    <location>
        <begin position="6"/>
        <end position="13"/>
    </location>
    <ligand>
        <name>ATP</name>
        <dbReference type="ChEBI" id="CHEBI:30616"/>
    </ligand>
</feature>
<evidence type="ECO:0000256" key="2">
    <source>
        <dbReference type="ARBA" id="ARBA00001958"/>
    </source>
</evidence>
<dbReference type="SUPFAM" id="SSF53067">
    <property type="entry name" value="Actin-like ATPase domain"/>
    <property type="match status" value="2"/>
</dbReference>
<evidence type="ECO:0000256" key="4">
    <source>
        <dbReference type="ARBA" id="ARBA00005225"/>
    </source>
</evidence>
<dbReference type="RefSeq" id="WP_035074624.1">
    <property type="nucleotide sequence ID" value="NZ_JMIH01000021.1"/>
</dbReference>
<dbReference type="Pfam" id="PF03309">
    <property type="entry name" value="Pan_kinase"/>
    <property type="match status" value="1"/>
</dbReference>
<proteinExistence type="inferred from homology"/>
<evidence type="ECO:0000256" key="16">
    <source>
        <dbReference type="HAMAP-Rule" id="MF_01274"/>
    </source>
</evidence>
<sequence length="263" mass="29238">MFLSIDAGNSNIVFGLFDPKELLWKHEFRVETRFNLLEHELEGAMHLYFLENNLHKSQISQVGISSVVPEINALLVQFCQMYLRLSPYLISGESYRNLQISTSKPNEIGSDLMANAVAAYTKFQCACIIVDFGTALTFTVIDIKGEMKGVNIVPGIKTAIKSLHTNTSKLPEVSLDWPASAIGKDTVHSIQAGILYGYAGLVKGMIESIKEELPNENFKIVATGGLSSILVNLKERFDELDRNLTLEGIRQITLHNRSGKSFQ</sequence>
<keyword evidence="7 16" id="KW-0963">Cytoplasm</keyword>
<dbReference type="GO" id="GO:0005737">
    <property type="term" value="C:cytoplasm"/>
    <property type="evidence" value="ECO:0007669"/>
    <property type="project" value="UniProtKB-SubCell"/>
</dbReference>
<keyword evidence="11 16" id="KW-0067">ATP-binding</keyword>
<comment type="cofactor">
    <cofactor evidence="16">
        <name>NH4(+)</name>
        <dbReference type="ChEBI" id="CHEBI:28938"/>
    </cofactor>
    <cofactor evidence="16">
        <name>K(+)</name>
        <dbReference type="ChEBI" id="CHEBI:29103"/>
    </cofactor>
    <text evidence="16">A monovalent cation. Ammonium or potassium.</text>
</comment>
<evidence type="ECO:0000256" key="3">
    <source>
        <dbReference type="ARBA" id="ARBA00004496"/>
    </source>
</evidence>
<comment type="subunit">
    <text evidence="5 16">Homodimer.</text>
</comment>
<evidence type="ECO:0000256" key="6">
    <source>
        <dbReference type="ARBA" id="ARBA00012102"/>
    </source>
</evidence>
<evidence type="ECO:0000313" key="17">
    <source>
        <dbReference type="EMBL" id="KEO73482.1"/>
    </source>
</evidence>
<dbReference type="PANTHER" id="PTHR34265:SF1">
    <property type="entry name" value="TYPE III PANTOTHENATE KINASE"/>
    <property type="match status" value="1"/>
</dbReference>
<keyword evidence="10 16" id="KW-0418">Kinase</keyword>
<dbReference type="GO" id="GO:0015937">
    <property type="term" value="P:coenzyme A biosynthetic process"/>
    <property type="evidence" value="ECO:0007669"/>
    <property type="project" value="UniProtKB-UniRule"/>
</dbReference>
<feature type="active site" description="Proton acceptor" evidence="16">
    <location>
        <position position="111"/>
    </location>
</feature>
<comment type="similarity">
    <text evidence="14 16">Belongs to the type III pantothenate kinase family.</text>
</comment>
<keyword evidence="9 16" id="KW-0547">Nucleotide-binding</keyword>
<evidence type="ECO:0000256" key="7">
    <source>
        <dbReference type="ARBA" id="ARBA00022490"/>
    </source>
</evidence>
<evidence type="ECO:0000256" key="8">
    <source>
        <dbReference type="ARBA" id="ARBA00022679"/>
    </source>
</evidence>
<dbReference type="HAMAP" id="MF_01274">
    <property type="entry name" value="Pantothen_kinase_3"/>
    <property type="match status" value="1"/>
</dbReference>
<evidence type="ECO:0000256" key="11">
    <source>
        <dbReference type="ARBA" id="ARBA00022840"/>
    </source>
</evidence>
<dbReference type="InterPro" id="IPR043129">
    <property type="entry name" value="ATPase_NBD"/>
</dbReference>
<dbReference type="EMBL" id="JMIH01000021">
    <property type="protein sequence ID" value="KEO73482.1"/>
    <property type="molecule type" value="Genomic_DNA"/>
</dbReference>
<evidence type="ECO:0000256" key="14">
    <source>
        <dbReference type="ARBA" id="ARBA00038036"/>
    </source>
</evidence>
<accession>A0A074LI68</accession>
<keyword evidence="8 16" id="KW-0808">Transferase</keyword>
<organism evidence="17 18">
    <name type="scientific">Anditalea andensis</name>
    <dbReference type="NCBI Taxonomy" id="1048983"/>
    <lineage>
        <taxon>Bacteria</taxon>
        <taxon>Pseudomonadati</taxon>
        <taxon>Bacteroidota</taxon>
        <taxon>Cytophagia</taxon>
        <taxon>Cytophagales</taxon>
        <taxon>Cytophagaceae</taxon>
        <taxon>Anditalea</taxon>
    </lineage>
</organism>
<dbReference type="CDD" id="cd24015">
    <property type="entry name" value="ASKHA_NBD_PanK-III"/>
    <property type="match status" value="1"/>
</dbReference>
<comment type="caution">
    <text evidence="17">The sequence shown here is derived from an EMBL/GenBank/DDBJ whole genome shotgun (WGS) entry which is preliminary data.</text>
</comment>
<keyword evidence="16" id="KW-0479">Metal-binding</keyword>
<reference evidence="17 18" key="1">
    <citation type="submission" date="2014-04" db="EMBL/GenBank/DDBJ databases">
        <title>Characterization and application of a salt tolerant electro-active bacterium.</title>
        <authorList>
            <person name="Yang L."/>
            <person name="Wei S."/>
            <person name="Tay Q.X.M."/>
        </authorList>
    </citation>
    <scope>NUCLEOTIDE SEQUENCE [LARGE SCALE GENOMIC DNA]</scope>
    <source>
        <strain evidence="17 18">LY1</strain>
    </source>
</reference>
<dbReference type="PANTHER" id="PTHR34265">
    <property type="entry name" value="TYPE III PANTOTHENATE KINASE"/>
    <property type="match status" value="1"/>
</dbReference>
<protein>
    <recommendedName>
        <fullName evidence="15 16">Type III pantothenate kinase</fullName>
        <ecNumber evidence="6 16">2.7.1.33</ecNumber>
    </recommendedName>
    <alternativeName>
        <fullName evidence="16">PanK-III</fullName>
    </alternativeName>
    <alternativeName>
        <fullName evidence="16">Pantothenic acid kinase</fullName>
    </alternativeName>
</protein>
<evidence type="ECO:0000256" key="13">
    <source>
        <dbReference type="ARBA" id="ARBA00022993"/>
    </source>
</evidence>
<keyword evidence="18" id="KW-1185">Reference proteome</keyword>
<dbReference type="NCBIfam" id="NF009855">
    <property type="entry name" value="PRK13321.1"/>
    <property type="match status" value="1"/>
</dbReference>
<name>A0A074LI68_9BACT</name>
<evidence type="ECO:0000256" key="12">
    <source>
        <dbReference type="ARBA" id="ARBA00022958"/>
    </source>
</evidence>
<dbReference type="STRING" id="1048983.EL17_11290"/>
<evidence type="ECO:0000313" key="18">
    <source>
        <dbReference type="Proteomes" id="UP000027821"/>
    </source>
</evidence>
<evidence type="ECO:0000256" key="1">
    <source>
        <dbReference type="ARBA" id="ARBA00001206"/>
    </source>
</evidence>
<comment type="cofactor">
    <cofactor evidence="2">
        <name>K(+)</name>
        <dbReference type="ChEBI" id="CHEBI:29103"/>
    </cofactor>
</comment>
<comment type="pathway">
    <text evidence="4 16">Cofactor biosynthesis; coenzyme A biosynthesis; CoA from (R)-pantothenate: step 1/5.</text>
</comment>
<evidence type="ECO:0000256" key="15">
    <source>
        <dbReference type="ARBA" id="ARBA00040883"/>
    </source>
</evidence>
<comment type="catalytic activity">
    <reaction evidence="1 16">
        <text>(R)-pantothenate + ATP = (R)-4'-phosphopantothenate + ADP + H(+)</text>
        <dbReference type="Rhea" id="RHEA:16373"/>
        <dbReference type="ChEBI" id="CHEBI:10986"/>
        <dbReference type="ChEBI" id="CHEBI:15378"/>
        <dbReference type="ChEBI" id="CHEBI:29032"/>
        <dbReference type="ChEBI" id="CHEBI:30616"/>
        <dbReference type="ChEBI" id="CHEBI:456216"/>
        <dbReference type="EC" id="2.7.1.33"/>
    </reaction>
</comment>
<dbReference type="InterPro" id="IPR004619">
    <property type="entry name" value="Type_III_PanK"/>
</dbReference>
<dbReference type="Gene3D" id="3.30.420.40">
    <property type="match status" value="2"/>
</dbReference>
<dbReference type="Proteomes" id="UP000027821">
    <property type="component" value="Unassembled WGS sequence"/>
</dbReference>
<evidence type="ECO:0000256" key="10">
    <source>
        <dbReference type="ARBA" id="ARBA00022777"/>
    </source>
</evidence>
<dbReference type="eggNOG" id="COG1521">
    <property type="taxonomic scope" value="Bacteria"/>
</dbReference>
<feature type="binding site" evidence="16">
    <location>
        <begin position="109"/>
        <end position="112"/>
    </location>
    <ligand>
        <name>substrate</name>
    </ligand>
</feature>
<comment type="caution">
    <text evidence="16">Lacks conserved residue(s) required for the propagation of feature annotation.</text>
</comment>
<keyword evidence="13 16" id="KW-0173">Coenzyme A biosynthesis</keyword>
<dbReference type="AlphaFoldDB" id="A0A074LI68"/>